<feature type="non-terminal residue" evidence="2">
    <location>
        <position position="1"/>
    </location>
</feature>
<dbReference type="AlphaFoldDB" id="A0A392VPY7"/>
<dbReference type="Proteomes" id="UP000265520">
    <property type="component" value="Unassembled WGS sequence"/>
</dbReference>
<reference evidence="2 3" key="1">
    <citation type="journal article" date="2018" name="Front. Plant Sci.">
        <title>Red Clover (Trifolium pratense) and Zigzag Clover (T. medium) - A Picture of Genomic Similarities and Differences.</title>
        <authorList>
            <person name="Dluhosova J."/>
            <person name="Istvanek J."/>
            <person name="Nedelnik J."/>
            <person name="Repkova J."/>
        </authorList>
    </citation>
    <scope>NUCLEOTIDE SEQUENCE [LARGE SCALE GENOMIC DNA]</scope>
    <source>
        <strain evidence="3">cv. 10/8</strain>
        <tissue evidence="2">Leaf</tissue>
    </source>
</reference>
<proteinExistence type="predicted"/>
<dbReference type="EMBL" id="LXQA011243256">
    <property type="protein sequence ID" value="MCI90386.1"/>
    <property type="molecule type" value="Genomic_DNA"/>
</dbReference>
<evidence type="ECO:0000256" key="1">
    <source>
        <dbReference type="SAM" id="Phobius"/>
    </source>
</evidence>
<organism evidence="2 3">
    <name type="scientific">Trifolium medium</name>
    <dbReference type="NCBI Taxonomy" id="97028"/>
    <lineage>
        <taxon>Eukaryota</taxon>
        <taxon>Viridiplantae</taxon>
        <taxon>Streptophyta</taxon>
        <taxon>Embryophyta</taxon>
        <taxon>Tracheophyta</taxon>
        <taxon>Spermatophyta</taxon>
        <taxon>Magnoliopsida</taxon>
        <taxon>eudicotyledons</taxon>
        <taxon>Gunneridae</taxon>
        <taxon>Pentapetalae</taxon>
        <taxon>rosids</taxon>
        <taxon>fabids</taxon>
        <taxon>Fabales</taxon>
        <taxon>Fabaceae</taxon>
        <taxon>Papilionoideae</taxon>
        <taxon>50 kb inversion clade</taxon>
        <taxon>NPAAA clade</taxon>
        <taxon>Hologalegina</taxon>
        <taxon>IRL clade</taxon>
        <taxon>Trifolieae</taxon>
        <taxon>Trifolium</taxon>
    </lineage>
</organism>
<protein>
    <submittedName>
        <fullName evidence="2">Uncharacterized protein</fullName>
    </submittedName>
</protein>
<accession>A0A392VPY7</accession>
<evidence type="ECO:0000313" key="2">
    <source>
        <dbReference type="EMBL" id="MCI90386.1"/>
    </source>
</evidence>
<keyword evidence="1" id="KW-0472">Membrane</keyword>
<feature type="transmembrane region" description="Helical" evidence="1">
    <location>
        <begin position="14"/>
        <end position="38"/>
    </location>
</feature>
<evidence type="ECO:0000313" key="3">
    <source>
        <dbReference type="Proteomes" id="UP000265520"/>
    </source>
</evidence>
<keyword evidence="1" id="KW-1133">Transmembrane helix</keyword>
<name>A0A392VPY7_9FABA</name>
<sequence length="42" mass="4297">SPALSGERRGCSELVVLFVSVVSGMGFTVVLVAAGGGWRVVF</sequence>
<keyword evidence="3" id="KW-1185">Reference proteome</keyword>
<comment type="caution">
    <text evidence="2">The sequence shown here is derived from an EMBL/GenBank/DDBJ whole genome shotgun (WGS) entry which is preliminary data.</text>
</comment>
<keyword evidence="1" id="KW-0812">Transmembrane</keyword>